<dbReference type="AlphaFoldDB" id="A0A0D3EN55"/>
<dbReference type="Proteomes" id="UP000026960">
    <property type="component" value="Chromosome 1"/>
</dbReference>
<feature type="region of interest" description="Disordered" evidence="1">
    <location>
        <begin position="43"/>
        <end position="151"/>
    </location>
</feature>
<reference evidence="2" key="2">
    <citation type="submission" date="2015-03" db="UniProtKB">
        <authorList>
            <consortium name="EnsemblPlants"/>
        </authorList>
    </citation>
    <scope>IDENTIFICATION</scope>
</reference>
<organism evidence="2">
    <name type="scientific">Oryza barthii</name>
    <dbReference type="NCBI Taxonomy" id="65489"/>
    <lineage>
        <taxon>Eukaryota</taxon>
        <taxon>Viridiplantae</taxon>
        <taxon>Streptophyta</taxon>
        <taxon>Embryophyta</taxon>
        <taxon>Tracheophyta</taxon>
        <taxon>Spermatophyta</taxon>
        <taxon>Magnoliopsida</taxon>
        <taxon>Liliopsida</taxon>
        <taxon>Poales</taxon>
        <taxon>Poaceae</taxon>
        <taxon>BOP clade</taxon>
        <taxon>Oryzoideae</taxon>
        <taxon>Oryzeae</taxon>
        <taxon>Oryzinae</taxon>
        <taxon>Oryza</taxon>
    </lineage>
</organism>
<accession>A0A0D3EN55</accession>
<reference evidence="2" key="1">
    <citation type="journal article" date="2009" name="Rice">
        <title>De Novo Next Generation Sequencing of Plant Genomes.</title>
        <authorList>
            <person name="Rounsley S."/>
            <person name="Marri P.R."/>
            <person name="Yu Y."/>
            <person name="He R."/>
            <person name="Sisneros N."/>
            <person name="Goicoechea J.L."/>
            <person name="Lee S.J."/>
            <person name="Angelova A."/>
            <person name="Kudrna D."/>
            <person name="Luo M."/>
            <person name="Affourtit J."/>
            <person name="Desany B."/>
            <person name="Knight J."/>
            <person name="Niazi F."/>
            <person name="Egholm M."/>
            <person name="Wing R.A."/>
        </authorList>
    </citation>
    <scope>NUCLEOTIDE SEQUENCE [LARGE SCALE GENOMIC DNA]</scope>
    <source>
        <strain evidence="2">cv. IRGC 105608</strain>
    </source>
</reference>
<protein>
    <submittedName>
        <fullName evidence="2">Uncharacterized protein</fullName>
    </submittedName>
</protein>
<sequence>MAVPSGVEGCRIRQRHHPRERLLRWWAVTAARAVDLATMAMAGMGDDSGPLGSPPRGSGDRLEREASGGSPPCGSSGGRHSGGRRGLWRRHGSSLHARGSIAGDNGRYRSGDGLKHEAGGSSPRADPTACGTVAAGTDLGGNADLASTSWR</sequence>
<dbReference type="HOGENOM" id="CLU_145673_0_0_1"/>
<evidence type="ECO:0000313" key="2">
    <source>
        <dbReference type="EnsemblPlants" id="OBART01G13400.1"/>
    </source>
</evidence>
<feature type="compositionally biased region" description="Basic and acidic residues" evidence="1">
    <location>
        <begin position="106"/>
        <end position="118"/>
    </location>
</feature>
<proteinExistence type="predicted"/>
<keyword evidence="3" id="KW-1185">Reference proteome</keyword>
<evidence type="ECO:0000256" key="1">
    <source>
        <dbReference type="SAM" id="MobiDB-lite"/>
    </source>
</evidence>
<feature type="compositionally biased region" description="Basic residues" evidence="1">
    <location>
        <begin position="81"/>
        <end position="93"/>
    </location>
</feature>
<feature type="compositionally biased region" description="Low complexity" evidence="1">
    <location>
        <begin position="43"/>
        <end position="57"/>
    </location>
</feature>
<name>A0A0D3EN55_9ORYZ</name>
<evidence type="ECO:0000313" key="3">
    <source>
        <dbReference type="Proteomes" id="UP000026960"/>
    </source>
</evidence>
<dbReference type="Gramene" id="OBART01G13400.1">
    <property type="protein sequence ID" value="OBART01G13400.1"/>
    <property type="gene ID" value="OBART01G13400"/>
</dbReference>
<dbReference type="EnsemblPlants" id="OBART01G13400.1">
    <property type="protein sequence ID" value="OBART01G13400.1"/>
    <property type="gene ID" value="OBART01G13400"/>
</dbReference>
<dbReference type="PaxDb" id="65489-OBART01G13400.1"/>